<evidence type="ECO:0000313" key="1">
    <source>
        <dbReference type="EMBL" id="OAK66080.1"/>
    </source>
</evidence>
<gene>
    <name evidence="1" type="ORF">A3K87_09960</name>
</gene>
<comment type="caution">
    <text evidence="1">The sequence shown here is derived from an EMBL/GenBank/DDBJ whole genome shotgun (WGS) entry which is preliminary data.</text>
</comment>
<dbReference type="EMBL" id="LVHG01000027">
    <property type="protein sequence ID" value="OAK66080.1"/>
    <property type="molecule type" value="Genomic_DNA"/>
</dbReference>
<accession>A0AA91DRA0</accession>
<evidence type="ECO:0000313" key="2">
    <source>
        <dbReference type="Proteomes" id="UP000077852"/>
    </source>
</evidence>
<name>A0AA91DRA0_VARPD</name>
<proteinExistence type="predicted"/>
<dbReference type="RefSeq" id="WP_081266669.1">
    <property type="nucleotide sequence ID" value="NZ_LVHG01000027.1"/>
</dbReference>
<sequence length="71" mass="8237">MDVDASHYRWVKLKKHCETTGDTPNAVHARRRKRIWTDGVQCRKGPDGNLYVNPEEYNRWIEGDSPGAPEK</sequence>
<reference evidence="1 2" key="1">
    <citation type="submission" date="2016-03" db="EMBL/GenBank/DDBJ databases">
        <title>Genome sequence of Variovorax paradoxus KB5.</title>
        <authorList>
            <person name="Jeong H."/>
            <person name="Hong C.E."/>
            <person name="Jo S.H."/>
            <person name="Park J.M."/>
        </authorList>
    </citation>
    <scope>NUCLEOTIDE SEQUENCE [LARGE SCALE GENOMIC DNA]</scope>
    <source>
        <strain evidence="1 2">KB5</strain>
    </source>
</reference>
<protein>
    <submittedName>
        <fullName evidence="1">Excisionase</fullName>
    </submittedName>
</protein>
<dbReference type="Proteomes" id="UP000077852">
    <property type="component" value="Unassembled WGS sequence"/>
</dbReference>
<dbReference type="AlphaFoldDB" id="A0AA91DRA0"/>
<organism evidence="1 2">
    <name type="scientific">Variovorax paradoxus</name>
    <dbReference type="NCBI Taxonomy" id="34073"/>
    <lineage>
        <taxon>Bacteria</taxon>
        <taxon>Pseudomonadati</taxon>
        <taxon>Pseudomonadota</taxon>
        <taxon>Betaproteobacteria</taxon>
        <taxon>Burkholderiales</taxon>
        <taxon>Comamonadaceae</taxon>
        <taxon>Variovorax</taxon>
    </lineage>
</organism>